<reference evidence="6 7" key="1">
    <citation type="submission" date="2018-08" db="EMBL/GenBank/DDBJ databases">
        <title>A genome reference for cultivated species of the human gut microbiota.</title>
        <authorList>
            <person name="Zou Y."/>
            <person name="Xue W."/>
            <person name="Luo G."/>
        </authorList>
    </citation>
    <scope>NUCLEOTIDE SEQUENCE [LARGE SCALE GENOMIC DNA]</scope>
    <source>
        <strain evidence="6 7">AM22-7AC</strain>
    </source>
</reference>
<evidence type="ECO:0000256" key="5">
    <source>
        <dbReference type="RuleBase" id="RU361187"/>
    </source>
</evidence>
<evidence type="ECO:0000256" key="3">
    <source>
        <dbReference type="ARBA" id="ARBA00022801"/>
    </source>
</evidence>
<protein>
    <submittedName>
        <fullName evidence="6">Uncharacterized protein</fullName>
    </submittedName>
</protein>
<evidence type="ECO:0000256" key="1">
    <source>
        <dbReference type="ARBA" id="ARBA00004834"/>
    </source>
</evidence>
<dbReference type="EMBL" id="QRIA01000023">
    <property type="protein sequence ID" value="RHG16252.1"/>
    <property type="molecule type" value="Genomic_DNA"/>
</dbReference>
<gene>
    <name evidence="6" type="ORF">DW270_13545</name>
</gene>
<evidence type="ECO:0000256" key="2">
    <source>
        <dbReference type="ARBA" id="ARBA00009865"/>
    </source>
</evidence>
<dbReference type="SUPFAM" id="SSF75005">
    <property type="entry name" value="Arabinanase/levansucrase/invertase"/>
    <property type="match status" value="1"/>
</dbReference>
<dbReference type="Proteomes" id="UP000285697">
    <property type="component" value="Unassembled WGS sequence"/>
</dbReference>
<proteinExistence type="inferred from homology"/>
<keyword evidence="4 5" id="KW-0326">Glycosidase</keyword>
<name>A0A414SAW2_MEDGN</name>
<keyword evidence="3 5" id="KW-0378">Hydrolase</keyword>
<evidence type="ECO:0000313" key="7">
    <source>
        <dbReference type="Proteomes" id="UP000285697"/>
    </source>
</evidence>
<dbReference type="CDD" id="cd08983">
    <property type="entry name" value="GH43_Bt3655-like"/>
    <property type="match status" value="1"/>
</dbReference>
<dbReference type="AlphaFoldDB" id="A0A414SAW2"/>
<dbReference type="InterPro" id="IPR023296">
    <property type="entry name" value="Glyco_hydro_beta-prop_sf"/>
</dbReference>
<dbReference type="Pfam" id="PF04616">
    <property type="entry name" value="Glyco_hydro_43"/>
    <property type="match status" value="1"/>
</dbReference>
<accession>A0A414SAW2</accession>
<dbReference type="GO" id="GO:0004553">
    <property type="term" value="F:hydrolase activity, hydrolyzing O-glycosyl compounds"/>
    <property type="evidence" value="ECO:0007669"/>
    <property type="project" value="InterPro"/>
</dbReference>
<dbReference type="InterPro" id="IPR050727">
    <property type="entry name" value="GH43_arabinanases"/>
</dbReference>
<dbReference type="InterPro" id="IPR006710">
    <property type="entry name" value="Glyco_hydro_43"/>
</dbReference>
<organism evidence="6 7">
    <name type="scientific">Mediterraneibacter gnavus</name>
    <name type="common">Ruminococcus gnavus</name>
    <dbReference type="NCBI Taxonomy" id="33038"/>
    <lineage>
        <taxon>Bacteria</taxon>
        <taxon>Bacillati</taxon>
        <taxon>Bacillota</taxon>
        <taxon>Clostridia</taxon>
        <taxon>Lachnospirales</taxon>
        <taxon>Lachnospiraceae</taxon>
        <taxon>Mediterraneibacter</taxon>
    </lineage>
</organism>
<dbReference type="GO" id="GO:0005975">
    <property type="term" value="P:carbohydrate metabolic process"/>
    <property type="evidence" value="ECO:0007669"/>
    <property type="project" value="InterPro"/>
</dbReference>
<comment type="similarity">
    <text evidence="2 5">Belongs to the glycosyl hydrolase 43 family.</text>
</comment>
<comment type="pathway">
    <text evidence="1">Glycan metabolism; L-arabinan degradation.</text>
</comment>
<dbReference type="PANTHER" id="PTHR43301">
    <property type="entry name" value="ARABINAN ENDO-1,5-ALPHA-L-ARABINOSIDASE"/>
    <property type="match status" value="1"/>
</dbReference>
<sequence>MYTMSYFFDQDQTLRIAKGEDLFHFKDCNQNRPVLDLRPLGNIIRDPYILKDAQGIYRLFFTDNWYSNTLGYSTSRDLIHWEDVKHLKVMGDNEDVCNCWAPELCFDRKRNAWMLFWSTSFYSLNTDKRISNRIWYCHTEDFETFTPAQKLFDPGYQVIDASIHYYDGFYYMAFKDERGHNAPGTHYAAIRTARSRDITGPYEDISPLLTAFRTEGPLLIEEDGWMYLFYDSFGDASYKGMRTKDFKHWEDISRQMQFPDMCKHLCIFRE</sequence>
<dbReference type="Gene3D" id="2.115.10.20">
    <property type="entry name" value="Glycosyl hydrolase domain, family 43"/>
    <property type="match status" value="1"/>
</dbReference>
<evidence type="ECO:0000313" key="6">
    <source>
        <dbReference type="EMBL" id="RHG16252.1"/>
    </source>
</evidence>
<evidence type="ECO:0000256" key="4">
    <source>
        <dbReference type="ARBA" id="ARBA00023295"/>
    </source>
</evidence>
<dbReference type="PANTHER" id="PTHR43301:SF3">
    <property type="entry name" value="ARABINAN ENDO-1,5-ALPHA-L-ARABINOSIDASE A-RELATED"/>
    <property type="match status" value="1"/>
</dbReference>
<dbReference type="RefSeq" id="WP_118263237.1">
    <property type="nucleotide sequence ID" value="NZ_JAAIQW010000007.1"/>
</dbReference>
<comment type="caution">
    <text evidence="6">The sequence shown here is derived from an EMBL/GenBank/DDBJ whole genome shotgun (WGS) entry which is preliminary data.</text>
</comment>